<dbReference type="InterPro" id="IPR050266">
    <property type="entry name" value="AB_hydrolase_sf"/>
</dbReference>
<dbReference type="OrthoDB" id="428974at2759"/>
<accession>A0A8K0KK99</accession>
<evidence type="ECO:0000256" key="2">
    <source>
        <dbReference type="ARBA" id="ARBA00013254"/>
    </source>
</evidence>
<feature type="region of interest" description="Disordered" evidence="9">
    <location>
        <begin position="651"/>
        <end position="673"/>
    </location>
</feature>
<dbReference type="Proteomes" id="UP000792457">
    <property type="component" value="Unassembled WGS sequence"/>
</dbReference>
<comment type="function">
    <text evidence="7">Lipase that preferentially hydrolysis medium-chain saturated monoacylglycerols including 2-arachidonoylglycerol. Through 2-arachidonoylglycerol degradation may regulate endocannabinoid signaling pathways. Also has a lysophosphatidyl lipase activity with a preference for lysophosphatidylglycerol among other lysophospholipids. Also able to degrade bis(monoacylglycero)phosphate (BMP) and constitutes the major enzyme for BMP catabolism. BMP, also known as lysobisphosphatidic acid, is enriched in late endosomes and lysosomes and plays a key role in the formation of intraluminal vesicles and in lipid sorting.</text>
</comment>
<evidence type="ECO:0000313" key="11">
    <source>
        <dbReference type="EMBL" id="KAG8233818.1"/>
    </source>
</evidence>
<evidence type="ECO:0000259" key="10">
    <source>
        <dbReference type="PROSITE" id="PS51031"/>
    </source>
</evidence>
<dbReference type="Pfam" id="PF00561">
    <property type="entry name" value="Abhydrolase_1"/>
    <property type="match status" value="1"/>
</dbReference>
<dbReference type="PRINTS" id="PR00111">
    <property type="entry name" value="ABHYDROLASE"/>
</dbReference>
<dbReference type="AlphaFoldDB" id="A0A8K0KK99"/>
<dbReference type="EC" id="3.1.1.23" evidence="2"/>
<dbReference type="PANTHER" id="PTHR43798:SF5">
    <property type="entry name" value="MONOACYLGLYCEROL LIPASE ABHD6"/>
    <property type="match status" value="1"/>
</dbReference>
<dbReference type="GO" id="GO:0005634">
    <property type="term" value="C:nucleus"/>
    <property type="evidence" value="ECO:0007669"/>
    <property type="project" value="UniProtKB-SubCell"/>
</dbReference>
<organism evidence="11 12">
    <name type="scientific">Ladona fulva</name>
    <name type="common">Scarce chaser dragonfly</name>
    <name type="synonym">Libellula fulva</name>
    <dbReference type="NCBI Taxonomy" id="123851"/>
    <lineage>
        <taxon>Eukaryota</taxon>
        <taxon>Metazoa</taxon>
        <taxon>Ecdysozoa</taxon>
        <taxon>Arthropoda</taxon>
        <taxon>Hexapoda</taxon>
        <taxon>Insecta</taxon>
        <taxon>Pterygota</taxon>
        <taxon>Palaeoptera</taxon>
        <taxon>Odonata</taxon>
        <taxon>Epiprocta</taxon>
        <taxon>Anisoptera</taxon>
        <taxon>Libelluloidea</taxon>
        <taxon>Libellulidae</taxon>
        <taxon>Ladona</taxon>
    </lineage>
</organism>
<feature type="domain" description="BESS" evidence="10">
    <location>
        <begin position="599"/>
        <end position="638"/>
    </location>
</feature>
<evidence type="ECO:0000256" key="8">
    <source>
        <dbReference type="PROSITE-ProRule" id="PRU00371"/>
    </source>
</evidence>
<dbReference type="Gene3D" id="3.40.50.1820">
    <property type="entry name" value="alpha/beta hydrolase"/>
    <property type="match status" value="1"/>
</dbReference>
<dbReference type="SUPFAM" id="SSF53474">
    <property type="entry name" value="alpha/beta-Hydrolases"/>
    <property type="match status" value="1"/>
</dbReference>
<keyword evidence="12" id="KW-1185">Reference proteome</keyword>
<dbReference type="GO" id="GO:0047372">
    <property type="term" value="F:monoacylglycerol lipase activity"/>
    <property type="evidence" value="ECO:0007669"/>
    <property type="project" value="UniProtKB-EC"/>
</dbReference>
<evidence type="ECO:0000313" key="12">
    <source>
        <dbReference type="Proteomes" id="UP000792457"/>
    </source>
</evidence>
<dbReference type="GO" id="GO:0003677">
    <property type="term" value="F:DNA binding"/>
    <property type="evidence" value="ECO:0007669"/>
    <property type="project" value="InterPro"/>
</dbReference>
<name>A0A8K0KK99_LADFU</name>
<feature type="non-terminal residue" evidence="11">
    <location>
        <position position="1"/>
    </location>
</feature>
<comment type="subcellular location">
    <subcellularLocation>
        <location evidence="3">Late endosome membrane</location>
        <topology evidence="3">Single-pass type II membrane protein</topology>
    </subcellularLocation>
    <subcellularLocation>
        <location evidence="4">Lysosome membrane</location>
        <topology evidence="4">Single-pass type II membrane protein</topology>
    </subcellularLocation>
    <subcellularLocation>
        <location evidence="5">Mitochondrion membrane</location>
        <topology evidence="5">Single-pass type II membrane protein</topology>
    </subcellularLocation>
    <subcellularLocation>
        <location evidence="8">Nucleus</location>
    </subcellularLocation>
</comment>
<evidence type="ECO:0000256" key="4">
    <source>
        <dbReference type="ARBA" id="ARBA00037874"/>
    </source>
</evidence>
<comment type="catalytic activity">
    <reaction evidence="6">
        <text>1-dodecanoylglycerol + H2O = dodecanoate + glycerol + H(+)</text>
        <dbReference type="Rhea" id="RHEA:44316"/>
        <dbReference type="ChEBI" id="CHEBI:15377"/>
        <dbReference type="ChEBI" id="CHEBI:15378"/>
        <dbReference type="ChEBI" id="CHEBI:17754"/>
        <dbReference type="ChEBI" id="CHEBI:18262"/>
        <dbReference type="ChEBI" id="CHEBI:75539"/>
    </reaction>
</comment>
<evidence type="ECO:0000256" key="6">
    <source>
        <dbReference type="ARBA" id="ARBA00047662"/>
    </source>
</evidence>
<evidence type="ECO:0000256" key="7">
    <source>
        <dbReference type="ARBA" id="ARBA00049568"/>
    </source>
</evidence>
<dbReference type="GO" id="GO:0046464">
    <property type="term" value="P:acylglycerol catabolic process"/>
    <property type="evidence" value="ECO:0007669"/>
    <property type="project" value="TreeGrafter"/>
</dbReference>
<reference evidence="11" key="2">
    <citation type="submission" date="2017-10" db="EMBL/GenBank/DDBJ databases">
        <title>Ladona fulva Genome sequencing and assembly.</title>
        <authorList>
            <person name="Murali S."/>
            <person name="Richards S."/>
            <person name="Bandaranaike D."/>
            <person name="Bellair M."/>
            <person name="Blankenburg K."/>
            <person name="Chao H."/>
            <person name="Dinh H."/>
            <person name="Doddapaneni H."/>
            <person name="Dugan-Rocha S."/>
            <person name="Elkadiri S."/>
            <person name="Gnanaolivu R."/>
            <person name="Hernandez B."/>
            <person name="Skinner E."/>
            <person name="Javaid M."/>
            <person name="Lee S."/>
            <person name="Li M."/>
            <person name="Ming W."/>
            <person name="Munidasa M."/>
            <person name="Muniz J."/>
            <person name="Nguyen L."/>
            <person name="Hughes D."/>
            <person name="Osuji N."/>
            <person name="Pu L.-L."/>
            <person name="Puazo M."/>
            <person name="Qu C."/>
            <person name="Quiroz J."/>
            <person name="Raj R."/>
            <person name="Weissenberger G."/>
            <person name="Xin Y."/>
            <person name="Zou X."/>
            <person name="Han Y."/>
            <person name="Worley K."/>
            <person name="Muzny D."/>
            <person name="Gibbs R."/>
        </authorList>
    </citation>
    <scope>NUCLEOTIDE SEQUENCE</scope>
    <source>
        <strain evidence="11">Sampled in the wild</strain>
    </source>
</reference>
<reference evidence="11" key="1">
    <citation type="submission" date="2013-04" db="EMBL/GenBank/DDBJ databases">
        <authorList>
            <person name="Qu J."/>
            <person name="Murali S.C."/>
            <person name="Bandaranaike D."/>
            <person name="Bellair M."/>
            <person name="Blankenburg K."/>
            <person name="Chao H."/>
            <person name="Dinh H."/>
            <person name="Doddapaneni H."/>
            <person name="Downs B."/>
            <person name="Dugan-Rocha S."/>
            <person name="Elkadiri S."/>
            <person name="Gnanaolivu R.D."/>
            <person name="Hernandez B."/>
            <person name="Javaid M."/>
            <person name="Jayaseelan J.C."/>
            <person name="Lee S."/>
            <person name="Li M."/>
            <person name="Ming W."/>
            <person name="Munidasa M."/>
            <person name="Muniz J."/>
            <person name="Nguyen L."/>
            <person name="Ongeri F."/>
            <person name="Osuji N."/>
            <person name="Pu L.-L."/>
            <person name="Puazo M."/>
            <person name="Qu C."/>
            <person name="Quiroz J."/>
            <person name="Raj R."/>
            <person name="Weissenberger G."/>
            <person name="Xin Y."/>
            <person name="Zou X."/>
            <person name="Han Y."/>
            <person name="Richards S."/>
            <person name="Worley K."/>
            <person name="Muzny D."/>
            <person name="Gibbs R."/>
        </authorList>
    </citation>
    <scope>NUCLEOTIDE SEQUENCE</scope>
    <source>
        <strain evidence="11">Sampled in the wild</strain>
    </source>
</reference>
<dbReference type="PANTHER" id="PTHR43798">
    <property type="entry name" value="MONOACYLGLYCEROL LIPASE"/>
    <property type="match status" value="1"/>
</dbReference>
<dbReference type="EMBL" id="KZ308747">
    <property type="protein sequence ID" value="KAG8233818.1"/>
    <property type="molecule type" value="Genomic_DNA"/>
</dbReference>
<evidence type="ECO:0000256" key="3">
    <source>
        <dbReference type="ARBA" id="ARBA00037797"/>
    </source>
</evidence>
<dbReference type="InterPro" id="IPR000073">
    <property type="entry name" value="AB_hydrolase_1"/>
</dbReference>
<dbReference type="InterPro" id="IPR029058">
    <property type="entry name" value="AB_hydrolase_fold"/>
</dbReference>
<gene>
    <name evidence="11" type="ORF">J437_LFUL008039</name>
</gene>
<comment type="catalytic activity">
    <reaction evidence="1">
        <text>Hydrolyzes glycerol monoesters of long-chain fatty acids.</text>
        <dbReference type="EC" id="3.1.1.23"/>
    </reaction>
</comment>
<comment type="caution">
    <text evidence="11">The sequence shown here is derived from an EMBL/GenBank/DDBJ whole genome shotgun (WGS) entry which is preliminary data.</text>
</comment>
<evidence type="ECO:0000256" key="1">
    <source>
        <dbReference type="ARBA" id="ARBA00001613"/>
    </source>
</evidence>
<dbReference type="Pfam" id="PF02944">
    <property type="entry name" value="BESS"/>
    <property type="match status" value="1"/>
</dbReference>
<keyword evidence="8" id="KW-0539">Nucleus</keyword>
<dbReference type="GO" id="GO:0031902">
    <property type="term" value="C:late endosome membrane"/>
    <property type="evidence" value="ECO:0007669"/>
    <property type="project" value="UniProtKB-SubCell"/>
</dbReference>
<dbReference type="GO" id="GO:0005765">
    <property type="term" value="C:lysosomal membrane"/>
    <property type="evidence" value="ECO:0007669"/>
    <property type="project" value="UniProtKB-SubCell"/>
</dbReference>
<proteinExistence type="predicted"/>
<protein>
    <recommendedName>
        <fullName evidence="2">acylglycerol lipase</fullName>
        <ecNumber evidence="2">3.1.1.23</ecNumber>
    </recommendedName>
</protein>
<evidence type="ECO:0000256" key="5">
    <source>
        <dbReference type="ARBA" id="ARBA00046308"/>
    </source>
</evidence>
<dbReference type="PROSITE" id="PS51031">
    <property type="entry name" value="BESS"/>
    <property type="match status" value="1"/>
</dbReference>
<evidence type="ECO:0000256" key="9">
    <source>
        <dbReference type="SAM" id="MobiDB-lite"/>
    </source>
</evidence>
<dbReference type="GO" id="GO:0031966">
    <property type="term" value="C:mitochondrial membrane"/>
    <property type="evidence" value="ECO:0007669"/>
    <property type="project" value="UniProtKB-SubCell"/>
</dbReference>
<sequence length="750" mass="83828">MNLSSIHSCFSNTQNSIQSLIFRCSGACVRRRQVHPEIIIPEDLEFVNLGSQRVIRVLHLPSQQSTQTVVAANESSYNTLNDEVRKILEVPSEEYWFTRSNRPFKAGDVCDCTSGTLVSQGISKAWKDVTNSFSVKVKVSSGNTRSSESNVSGTDNVFGKFVENFVRVVLDEAYVTALSQQKCSSSASESQNLIPENELVWCCDSVRKISASCNGENLLSQVVTVAQVHHGDIDIIEDARINENDSYHSKSDAKALTRSTKDGIVNLSFSGTFSEPDHLASPFIREDQLIHSSESKLEVSSAEERSKFSICGAYVSSEAINKFGNSNSKDLVTDEINKSEELPECFDQKVMKDIRNYSLPEDDSANVFNSKIVECSTGSIDPSKVSIGDCIDKIIERKTDVDRCWHSKIIQKPSLLFLHGAGSSADIWSLQLQYFSFVGYEVIAPDMLGHGYSSAPDCPSAYTFDRLLQDVLQIFDRFILQHQKCVIIGHSYGSCFAAAVARYRPEQVVQLVLLSSGGPSPLVPSKAVFSFPSCIMSFMKPFLMCGFKSFAKRTTQLDQFAVHEKKRAKMKSSVVEKLLEIEEKKLLAYQQRKSNLLDEDADFHFLMSLLPYLRKVPKQRKMLVRTKLQQIFCDEELHGEHGAQHVSSGYTHAAGGSSNQSWESGSTLTVTPQNTPEDLASDLFYGPRGKHLHPCCTYELPPYVLKHVERGQEWVEGDAAFHRRIMVPTLLVHGLKDPYISLVEECEMER</sequence>
<dbReference type="InterPro" id="IPR004210">
    <property type="entry name" value="BESS_motif"/>
</dbReference>